<proteinExistence type="predicted"/>
<organism evidence="1 2">
    <name type="scientific">Legionella antarctica</name>
    <dbReference type="NCBI Taxonomy" id="2708020"/>
    <lineage>
        <taxon>Bacteria</taxon>
        <taxon>Pseudomonadati</taxon>
        <taxon>Pseudomonadota</taxon>
        <taxon>Gammaproteobacteria</taxon>
        <taxon>Legionellales</taxon>
        <taxon>Legionellaceae</taxon>
        <taxon>Legionella</taxon>
    </lineage>
</organism>
<reference evidence="1" key="1">
    <citation type="journal article" date="2020" name="Microbiol. Resour. Announc.">
        <title>Complete Genome Sequence of Novel Psychrotolerant Legionella Strain TUM19329, Isolated from Antarctic Lake Sediment.</title>
        <authorList>
            <person name="Shimada S."/>
            <person name="Nakai R."/>
            <person name="Aoki K."/>
            <person name="Shimoeda N."/>
            <person name="Ohno G."/>
            <person name="Miyazaki Y."/>
            <person name="Kudoh S."/>
            <person name="Imura S."/>
            <person name="Watanabe K."/>
            <person name="Ishii Y."/>
            <person name="Tateda K."/>
        </authorList>
    </citation>
    <scope>NUCLEOTIDE SEQUENCE [LARGE SCALE GENOMIC DNA]</scope>
    <source>
        <strain evidence="1">TUM19329</strain>
    </source>
</reference>
<evidence type="ECO:0000313" key="1">
    <source>
        <dbReference type="EMBL" id="BCA94736.1"/>
    </source>
</evidence>
<dbReference type="KEGG" id="lant:TUM19329_10970"/>
<dbReference type="RefSeq" id="WP_173236536.1">
    <property type="nucleotide sequence ID" value="NZ_AP022839.1"/>
</dbReference>
<dbReference type="AlphaFoldDB" id="A0A6F8T444"/>
<dbReference type="EMBL" id="AP022839">
    <property type="protein sequence ID" value="BCA94736.1"/>
    <property type="molecule type" value="Genomic_DNA"/>
</dbReference>
<gene>
    <name evidence="1" type="ORF">TUM19329_10970</name>
</gene>
<keyword evidence="2" id="KW-1185">Reference proteome</keyword>
<evidence type="ECO:0000313" key="2">
    <source>
        <dbReference type="Proteomes" id="UP000502894"/>
    </source>
</evidence>
<dbReference type="Proteomes" id="UP000502894">
    <property type="component" value="Chromosome"/>
</dbReference>
<protein>
    <submittedName>
        <fullName evidence="1">Uncharacterized protein</fullName>
    </submittedName>
</protein>
<sequence length="334" mass="38435">MHTTKFFGEEQNIGKMFTLGGLCSCYQFTYHDARIVLLGEIHETMTRKLANEYIEVLNQFISKYGNVAIFLESIESDEKNVSDQLSFMDSILSLVSPDMKVTHADKRHYNEEFTDLFFYFKTLSDLPSSKASYFDDPKFIDILHELAEGYNKNLSFSDLFSLLNLEIARLIQLEMQITPLNLQLSEYVKTCIKNLDIALDKVRNLQKEHCLVGGHGAESDSIIDICIERMKQTKSFQIIIAWLEIYYLYEIYHFDATLIMDLWSTLHHQSDNNKTFIIVSGNTHTEHLANLLNSIAVPFSVTTPEKQESRIAPVTLEEVLTVQFGCSVNTNRHL</sequence>
<accession>A0A6F8T444</accession>
<name>A0A6F8T444_9GAMM</name>